<gene>
    <name evidence="4" type="ORF">H4W79_004620</name>
</gene>
<feature type="transmembrane region" description="Helical" evidence="2">
    <location>
        <begin position="163"/>
        <end position="182"/>
    </location>
</feature>
<dbReference type="InterPro" id="IPR007349">
    <property type="entry name" value="DUF418"/>
</dbReference>
<feature type="transmembrane region" description="Helical" evidence="2">
    <location>
        <begin position="36"/>
        <end position="57"/>
    </location>
</feature>
<dbReference type="PANTHER" id="PTHR30590">
    <property type="entry name" value="INNER MEMBRANE PROTEIN"/>
    <property type="match status" value="1"/>
</dbReference>
<keyword evidence="2" id="KW-0812">Transmembrane</keyword>
<feature type="transmembrane region" description="Helical" evidence="2">
    <location>
        <begin position="115"/>
        <end position="132"/>
    </location>
</feature>
<comment type="caution">
    <text evidence="4">The sequence shown here is derived from an EMBL/GenBank/DDBJ whole genome shotgun (WGS) entry which is preliminary data.</text>
</comment>
<feature type="transmembrane region" description="Helical" evidence="2">
    <location>
        <begin position="86"/>
        <end position="103"/>
    </location>
</feature>
<keyword evidence="2" id="KW-0472">Membrane</keyword>
<evidence type="ECO:0000313" key="5">
    <source>
        <dbReference type="Proteomes" id="UP000598217"/>
    </source>
</evidence>
<dbReference type="Proteomes" id="UP000598217">
    <property type="component" value="Unassembled WGS sequence"/>
</dbReference>
<feature type="region of interest" description="Disordered" evidence="1">
    <location>
        <begin position="1"/>
        <end position="25"/>
    </location>
</feature>
<feature type="transmembrane region" description="Helical" evidence="2">
    <location>
        <begin position="278"/>
        <end position="303"/>
    </location>
</feature>
<feature type="transmembrane region" description="Helical" evidence="2">
    <location>
        <begin position="230"/>
        <end position="252"/>
    </location>
</feature>
<feature type="transmembrane region" description="Helical" evidence="2">
    <location>
        <begin position="315"/>
        <end position="336"/>
    </location>
</feature>
<protein>
    <recommendedName>
        <fullName evidence="3">DUF418 domain-containing protein</fullName>
    </recommendedName>
</protein>
<feature type="transmembrane region" description="Helical" evidence="2">
    <location>
        <begin position="348"/>
        <end position="369"/>
    </location>
</feature>
<dbReference type="PANTHER" id="PTHR30590:SF3">
    <property type="entry name" value="HYPOTHETICAL MEMBRANE SPANNING PROTEIN"/>
    <property type="match status" value="1"/>
</dbReference>
<evidence type="ECO:0000256" key="1">
    <source>
        <dbReference type="SAM" id="MobiDB-lite"/>
    </source>
</evidence>
<name>A0ABR9HN40_9ACTN</name>
<dbReference type="Pfam" id="PF04235">
    <property type="entry name" value="DUF418"/>
    <property type="match status" value="1"/>
</dbReference>
<accession>A0ABR9HN40</accession>
<proteinExistence type="predicted"/>
<feature type="domain" description="DUF418" evidence="3">
    <location>
        <begin position="276"/>
        <end position="387"/>
    </location>
</feature>
<sequence>MTAEPTPAAAPPEADPRTPADGGAPAPRRRVAFLDAARALAMIGVVAMNAPTVVFAAERLGEREQSTLASVVDGGLSVLMSGKARALLMLLLGVGAVLAWRAAARRGGRPMVLMLRRYVVLGLLFGAPHLMVFSGDILTHYSLTVLLLAPLMPFLLSGSRARPFWSAVALFAAAPFLAYGAGELLPGGPGGLVMLIPQTLGFFCVGVWLARRPELSPERVGGPARLPLRLLWAGLVGQVLGMVTMFGSDLFFPMEFDAQGIPALGPDGMPVVHPGADMMMSLGGSLSGLGGGLFFLGLVWWLFTRDRTAARALGALAPLGRMTLTVYLGSTAVFLLTMKPFEGVIPILAQYGIAAAYFMVMALFARWWLGSFRLGPLEWVWRSLTYLRPMPMRGVRDEGEPRRPESAVLPGHGGHAG</sequence>
<dbReference type="RefSeq" id="WP_229826046.1">
    <property type="nucleotide sequence ID" value="NZ_BMXJ01000001.1"/>
</dbReference>
<evidence type="ECO:0000259" key="3">
    <source>
        <dbReference type="Pfam" id="PF04235"/>
    </source>
</evidence>
<dbReference type="EMBL" id="JADBDY010000001">
    <property type="protein sequence ID" value="MBE1460406.1"/>
    <property type="molecule type" value="Genomic_DNA"/>
</dbReference>
<keyword evidence="5" id="KW-1185">Reference proteome</keyword>
<evidence type="ECO:0000256" key="2">
    <source>
        <dbReference type="SAM" id="Phobius"/>
    </source>
</evidence>
<feature type="transmembrane region" description="Helical" evidence="2">
    <location>
        <begin position="188"/>
        <end position="210"/>
    </location>
</feature>
<organism evidence="4 5">
    <name type="scientific">Nocardiopsis terrae</name>
    <dbReference type="NCBI Taxonomy" id="372655"/>
    <lineage>
        <taxon>Bacteria</taxon>
        <taxon>Bacillati</taxon>
        <taxon>Actinomycetota</taxon>
        <taxon>Actinomycetes</taxon>
        <taxon>Streptosporangiales</taxon>
        <taxon>Nocardiopsidaceae</taxon>
        <taxon>Nocardiopsis</taxon>
    </lineage>
</organism>
<evidence type="ECO:0000313" key="4">
    <source>
        <dbReference type="EMBL" id="MBE1460406.1"/>
    </source>
</evidence>
<feature type="region of interest" description="Disordered" evidence="1">
    <location>
        <begin position="395"/>
        <end position="417"/>
    </location>
</feature>
<feature type="transmembrane region" description="Helical" evidence="2">
    <location>
        <begin position="138"/>
        <end position="156"/>
    </location>
</feature>
<keyword evidence="2" id="KW-1133">Transmembrane helix</keyword>
<reference evidence="4 5" key="1">
    <citation type="submission" date="2020-10" db="EMBL/GenBank/DDBJ databases">
        <title>Sequencing the genomes of 1000 actinobacteria strains.</title>
        <authorList>
            <person name="Klenk H.-P."/>
        </authorList>
    </citation>
    <scope>NUCLEOTIDE SEQUENCE [LARGE SCALE GENOMIC DNA]</scope>
    <source>
        <strain evidence="4 5">DSM 45157</strain>
    </source>
</reference>
<feature type="compositionally biased region" description="Basic and acidic residues" evidence="1">
    <location>
        <begin position="395"/>
        <end position="405"/>
    </location>
</feature>
<dbReference type="InterPro" id="IPR052529">
    <property type="entry name" value="Bact_Transport_Assoc"/>
</dbReference>